<keyword evidence="2" id="KW-1185">Reference proteome</keyword>
<dbReference type="Proteomes" id="UP000625780">
    <property type="component" value="Unassembled WGS sequence"/>
</dbReference>
<reference evidence="2" key="1">
    <citation type="journal article" date="2019" name="Int. J. Syst. Evol. Microbiol.">
        <title>The Global Catalogue of Microorganisms (GCM) 10K type strain sequencing project: providing services to taxonomists for standard genome sequencing and annotation.</title>
        <authorList>
            <consortium name="The Broad Institute Genomics Platform"/>
            <consortium name="The Broad Institute Genome Sequencing Center for Infectious Disease"/>
            <person name="Wu L."/>
            <person name="Ma J."/>
        </authorList>
    </citation>
    <scope>NUCLEOTIDE SEQUENCE [LARGE SCALE GENOMIC DNA]</scope>
    <source>
        <strain evidence="2">CGMCC 1.12606</strain>
    </source>
</reference>
<proteinExistence type="predicted"/>
<organism evidence="1 2">
    <name type="scientific">Muriicola marianensis</name>
    <dbReference type="NCBI Taxonomy" id="1324801"/>
    <lineage>
        <taxon>Bacteria</taxon>
        <taxon>Pseudomonadati</taxon>
        <taxon>Bacteroidota</taxon>
        <taxon>Flavobacteriia</taxon>
        <taxon>Flavobacteriales</taxon>
        <taxon>Flavobacteriaceae</taxon>
        <taxon>Muriicola</taxon>
    </lineage>
</organism>
<evidence type="ECO:0000313" key="2">
    <source>
        <dbReference type="Proteomes" id="UP000625780"/>
    </source>
</evidence>
<accession>A0ABQ1QXK5</accession>
<protein>
    <recommendedName>
        <fullName evidence="3">Metallothionein</fullName>
    </recommendedName>
</protein>
<gene>
    <name evidence="1" type="ORF">GCM10011361_13420</name>
</gene>
<comment type="caution">
    <text evidence="1">The sequence shown here is derived from an EMBL/GenBank/DDBJ whole genome shotgun (WGS) entry which is preliminary data.</text>
</comment>
<dbReference type="EMBL" id="BMFH01000001">
    <property type="protein sequence ID" value="GGD47948.1"/>
    <property type="molecule type" value="Genomic_DNA"/>
</dbReference>
<evidence type="ECO:0000313" key="1">
    <source>
        <dbReference type="EMBL" id="GGD47948.1"/>
    </source>
</evidence>
<sequence length="60" mass="7050">MGKKKKEIKKKLKKQVKAYEATMRALSCDNCKSKCCKKYKKCETKRCKRCPCFDLLKKVA</sequence>
<name>A0ABQ1QXK5_9FLAO</name>
<evidence type="ECO:0008006" key="3">
    <source>
        <dbReference type="Google" id="ProtNLM"/>
    </source>
</evidence>